<sequence>MDIDYLIRISEYQPGKFLDEYQELLACLRHCPVHITTIHYAFCRAGINVKRIQRMAMERDPVLEGHFIARIAEYPAHYLVAVDEMSKDDRTYARLGGRAPIGQRAEMYQPFVRKQRYTVIGAMALDEGMIAARVLEGSSDHQTFYDFLENDLMRGDTFISVMLILS</sequence>
<dbReference type="PANTHER" id="PTHR46564">
    <property type="entry name" value="TRANSPOSASE"/>
    <property type="match status" value="1"/>
</dbReference>
<dbReference type="EMBL" id="CAVNYO010000403">
    <property type="protein sequence ID" value="CAK5274642.1"/>
    <property type="molecule type" value="Genomic_DNA"/>
</dbReference>
<dbReference type="Proteomes" id="UP001295794">
    <property type="component" value="Unassembled WGS sequence"/>
</dbReference>
<gene>
    <name evidence="1" type="ORF">MYCIT1_LOCUS21923</name>
</gene>
<proteinExistence type="predicted"/>
<organism evidence="1 2">
    <name type="scientific">Mycena citricolor</name>
    <dbReference type="NCBI Taxonomy" id="2018698"/>
    <lineage>
        <taxon>Eukaryota</taxon>
        <taxon>Fungi</taxon>
        <taxon>Dikarya</taxon>
        <taxon>Basidiomycota</taxon>
        <taxon>Agaricomycotina</taxon>
        <taxon>Agaricomycetes</taxon>
        <taxon>Agaricomycetidae</taxon>
        <taxon>Agaricales</taxon>
        <taxon>Marasmiineae</taxon>
        <taxon>Mycenaceae</taxon>
        <taxon>Mycena</taxon>
    </lineage>
</organism>
<evidence type="ECO:0000313" key="2">
    <source>
        <dbReference type="Proteomes" id="UP001295794"/>
    </source>
</evidence>
<dbReference type="AlphaFoldDB" id="A0AAD2HFC4"/>
<name>A0AAD2HFC4_9AGAR</name>
<evidence type="ECO:0008006" key="3">
    <source>
        <dbReference type="Google" id="ProtNLM"/>
    </source>
</evidence>
<protein>
    <recommendedName>
        <fullName evidence="3">Transposase</fullName>
    </recommendedName>
</protein>
<accession>A0AAD2HFC4</accession>
<keyword evidence="2" id="KW-1185">Reference proteome</keyword>
<comment type="caution">
    <text evidence="1">The sequence shown here is derived from an EMBL/GenBank/DDBJ whole genome shotgun (WGS) entry which is preliminary data.</text>
</comment>
<evidence type="ECO:0000313" key="1">
    <source>
        <dbReference type="EMBL" id="CAK5274642.1"/>
    </source>
</evidence>
<dbReference type="PANTHER" id="PTHR46564:SF1">
    <property type="entry name" value="TRANSPOSASE"/>
    <property type="match status" value="1"/>
</dbReference>
<reference evidence="1" key="1">
    <citation type="submission" date="2023-11" db="EMBL/GenBank/DDBJ databases">
        <authorList>
            <person name="De Vega J J."/>
            <person name="De Vega J J."/>
        </authorList>
    </citation>
    <scope>NUCLEOTIDE SEQUENCE</scope>
</reference>